<dbReference type="Proteomes" id="UP000010846">
    <property type="component" value="Chromosome"/>
</dbReference>
<dbReference type="AlphaFoldDB" id="L0IA65"/>
<keyword evidence="2" id="KW-1185">Reference proteome</keyword>
<organism evidence="1 2">
    <name type="scientific">Halovivax ruber (strain DSM 18193 / JCM 13892 / XH-70)</name>
    <dbReference type="NCBI Taxonomy" id="797302"/>
    <lineage>
        <taxon>Archaea</taxon>
        <taxon>Methanobacteriati</taxon>
        <taxon>Methanobacteriota</taxon>
        <taxon>Stenosarchaea group</taxon>
        <taxon>Halobacteria</taxon>
        <taxon>Halobacteriales</taxon>
        <taxon>Natrialbaceae</taxon>
        <taxon>Halovivax</taxon>
    </lineage>
</organism>
<protein>
    <submittedName>
        <fullName evidence="1">Uncharacterized protein</fullName>
    </submittedName>
</protein>
<evidence type="ECO:0000313" key="1">
    <source>
        <dbReference type="EMBL" id="AGB14812.1"/>
    </source>
</evidence>
<dbReference type="KEGG" id="hru:Halru_0160"/>
<dbReference type="GeneID" id="55574917"/>
<name>L0IA65_HALRX</name>
<dbReference type="EMBL" id="CP003050">
    <property type="protein sequence ID" value="AGB14812.1"/>
    <property type="molecule type" value="Genomic_DNA"/>
</dbReference>
<dbReference type="eggNOG" id="arCOG00514">
    <property type="taxonomic scope" value="Archaea"/>
</dbReference>
<evidence type="ECO:0000313" key="2">
    <source>
        <dbReference type="Proteomes" id="UP000010846"/>
    </source>
</evidence>
<gene>
    <name evidence="1" type="ordered locus">Halru_0160</name>
</gene>
<dbReference type="HOGENOM" id="CLU_213002_0_0_2"/>
<dbReference type="OrthoDB" id="288110at2157"/>
<accession>L0IA65</accession>
<proteinExistence type="predicted"/>
<dbReference type="RefSeq" id="WP_007701677.1">
    <property type="nucleotide sequence ID" value="NC_019964.1"/>
</dbReference>
<reference evidence="1" key="1">
    <citation type="submission" date="2011-09" db="EMBL/GenBank/DDBJ databases">
        <title>Complete sequence of Halovivax ruber XH-70.</title>
        <authorList>
            <consortium name="US DOE Joint Genome Institute"/>
            <person name="Lucas S."/>
            <person name="Han J."/>
            <person name="Lapidus A."/>
            <person name="Cheng J.-F."/>
            <person name="Goodwin L."/>
            <person name="Pitluck S."/>
            <person name="Peters L."/>
            <person name="Mikhailova N."/>
            <person name="Davenport K."/>
            <person name="Detter J.C."/>
            <person name="Han C."/>
            <person name="Tapia R."/>
            <person name="Land M."/>
            <person name="Hauser L."/>
            <person name="Kyrpides N."/>
            <person name="Ivanova N."/>
            <person name="Pagani I."/>
            <person name="Sproer C."/>
            <person name="Anderson I."/>
            <person name="Woyke T."/>
        </authorList>
    </citation>
    <scope>NUCLEOTIDE SEQUENCE</scope>
    <source>
        <strain evidence="1">XH-70</strain>
    </source>
</reference>
<sequence>MGELSNQCKQHLEDALANEDPREKDFHIRQVIQAAGMDDDADERRQC</sequence>